<gene>
    <name evidence="1" type="ORF">Tci_929856</name>
</gene>
<dbReference type="EMBL" id="BKCJ011846179">
    <property type="protein sequence ID" value="GFD57887.1"/>
    <property type="molecule type" value="Genomic_DNA"/>
</dbReference>
<protein>
    <submittedName>
        <fullName evidence="1">Uncharacterized protein</fullName>
    </submittedName>
</protein>
<name>A0A699XE00_TANCI</name>
<organism evidence="1">
    <name type="scientific">Tanacetum cinerariifolium</name>
    <name type="common">Dalmatian daisy</name>
    <name type="synonym">Chrysanthemum cinerariifolium</name>
    <dbReference type="NCBI Taxonomy" id="118510"/>
    <lineage>
        <taxon>Eukaryota</taxon>
        <taxon>Viridiplantae</taxon>
        <taxon>Streptophyta</taxon>
        <taxon>Embryophyta</taxon>
        <taxon>Tracheophyta</taxon>
        <taxon>Spermatophyta</taxon>
        <taxon>Magnoliopsida</taxon>
        <taxon>eudicotyledons</taxon>
        <taxon>Gunneridae</taxon>
        <taxon>Pentapetalae</taxon>
        <taxon>asterids</taxon>
        <taxon>campanulids</taxon>
        <taxon>Asterales</taxon>
        <taxon>Asteraceae</taxon>
        <taxon>Asteroideae</taxon>
        <taxon>Anthemideae</taxon>
        <taxon>Anthemidinae</taxon>
        <taxon>Tanacetum</taxon>
    </lineage>
</organism>
<sequence length="82" mass="8866">MKKASWNILRPPGRCAPRWARKMCACSCWVASTRRAAWACRAPPSSSGSPKAKSSTWAPPTTWPSTCTAPTAWCCPATAKAR</sequence>
<accession>A0A699XE00</accession>
<evidence type="ECO:0000313" key="1">
    <source>
        <dbReference type="EMBL" id="GFD57887.1"/>
    </source>
</evidence>
<proteinExistence type="predicted"/>
<comment type="caution">
    <text evidence="1">The sequence shown here is derived from an EMBL/GenBank/DDBJ whole genome shotgun (WGS) entry which is preliminary data.</text>
</comment>
<feature type="non-terminal residue" evidence="1">
    <location>
        <position position="82"/>
    </location>
</feature>
<reference evidence="1" key="1">
    <citation type="journal article" date="2019" name="Sci. Rep.">
        <title>Draft genome of Tanacetum cinerariifolium, the natural source of mosquito coil.</title>
        <authorList>
            <person name="Yamashiro T."/>
            <person name="Shiraishi A."/>
            <person name="Satake H."/>
            <person name="Nakayama K."/>
        </authorList>
    </citation>
    <scope>NUCLEOTIDE SEQUENCE</scope>
</reference>
<dbReference type="AlphaFoldDB" id="A0A699XE00"/>